<dbReference type="EMBL" id="KQ415661">
    <property type="protein sequence ID" value="KOG01093.1"/>
    <property type="molecule type" value="Genomic_DNA"/>
</dbReference>
<dbReference type="AlphaFoldDB" id="A0A0L8II14"/>
<name>A0A0L8II14_OCTBM</name>
<proteinExistence type="predicted"/>
<organism evidence="1">
    <name type="scientific">Octopus bimaculoides</name>
    <name type="common">California two-spotted octopus</name>
    <dbReference type="NCBI Taxonomy" id="37653"/>
    <lineage>
        <taxon>Eukaryota</taxon>
        <taxon>Metazoa</taxon>
        <taxon>Spiralia</taxon>
        <taxon>Lophotrochozoa</taxon>
        <taxon>Mollusca</taxon>
        <taxon>Cephalopoda</taxon>
        <taxon>Coleoidea</taxon>
        <taxon>Octopodiformes</taxon>
        <taxon>Octopoda</taxon>
        <taxon>Incirrata</taxon>
        <taxon>Octopodidae</taxon>
        <taxon>Octopus</taxon>
    </lineage>
</organism>
<gene>
    <name evidence="1" type="ORF">OCBIM_22033298mg</name>
</gene>
<reference evidence="1" key="1">
    <citation type="submission" date="2015-07" db="EMBL/GenBank/DDBJ databases">
        <title>MeaNS - Measles Nucleotide Surveillance Program.</title>
        <authorList>
            <person name="Tran T."/>
            <person name="Druce J."/>
        </authorList>
    </citation>
    <scope>NUCLEOTIDE SEQUENCE</scope>
    <source>
        <strain evidence="1">UCB-OBI-ISO-001</strain>
        <tissue evidence="1">Gonad</tissue>
    </source>
</reference>
<accession>A0A0L8II14</accession>
<sequence length="58" mass="6858">MLHHLWSAAIHEIESVIHQQQPVLKLNKIKAWVLNTWVFIQVYEAINENCDRLNFDGC</sequence>
<protein>
    <submittedName>
        <fullName evidence="1">Uncharacterized protein</fullName>
    </submittedName>
</protein>
<evidence type="ECO:0000313" key="1">
    <source>
        <dbReference type="EMBL" id="KOG01093.1"/>
    </source>
</evidence>